<dbReference type="KEGG" id="ccan:109674015"/>
<dbReference type="OrthoDB" id="49016at2759"/>
<reference evidence="2" key="1">
    <citation type="submission" date="2025-08" db="UniProtKB">
        <authorList>
            <consortium name="RefSeq"/>
        </authorList>
    </citation>
    <scope>IDENTIFICATION</scope>
    <source>
        <tissue evidence="2">Leukocyte</tissue>
    </source>
</reference>
<dbReference type="GO" id="GO:0006888">
    <property type="term" value="P:endoplasmic reticulum to Golgi vesicle-mediated transport"/>
    <property type="evidence" value="ECO:0007669"/>
    <property type="project" value="InterPro"/>
</dbReference>
<dbReference type="InterPro" id="IPR006896">
    <property type="entry name" value="Sec23/24_trunk_dom"/>
</dbReference>
<evidence type="ECO:0000259" key="1">
    <source>
        <dbReference type="Pfam" id="PF04811"/>
    </source>
</evidence>
<gene>
    <name evidence="2" type="primary">LOC109674015</name>
</gene>
<evidence type="ECO:0000313" key="2">
    <source>
        <dbReference type="RefSeq" id="XP_020006727.1"/>
    </source>
</evidence>
<dbReference type="Gene3D" id="3.40.50.410">
    <property type="entry name" value="von Willebrand factor, type A domain"/>
    <property type="match status" value="1"/>
</dbReference>
<name>A0A8B7TJ63_CASCN</name>
<dbReference type="SUPFAM" id="SSF53300">
    <property type="entry name" value="vWA-like"/>
    <property type="match status" value="1"/>
</dbReference>
<protein>
    <submittedName>
        <fullName evidence="2">Protein transport protein Sec24A-like</fullName>
    </submittedName>
</protein>
<dbReference type="Pfam" id="PF04811">
    <property type="entry name" value="Sec23_trunk"/>
    <property type="match status" value="1"/>
</dbReference>
<organism evidence="2">
    <name type="scientific">Castor canadensis</name>
    <name type="common">American beaver</name>
    <dbReference type="NCBI Taxonomy" id="51338"/>
    <lineage>
        <taxon>Eukaryota</taxon>
        <taxon>Metazoa</taxon>
        <taxon>Chordata</taxon>
        <taxon>Craniata</taxon>
        <taxon>Vertebrata</taxon>
        <taxon>Euteleostomi</taxon>
        <taxon>Mammalia</taxon>
        <taxon>Eutheria</taxon>
        <taxon>Euarchontoglires</taxon>
        <taxon>Glires</taxon>
        <taxon>Rodentia</taxon>
        <taxon>Castorimorpha</taxon>
        <taxon>Castoridae</taxon>
        <taxon>Castor</taxon>
    </lineage>
</organism>
<dbReference type="AlphaFoldDB" id="A0A8B7TJ63"/>
<proteinExistence type="predicted"/>
<dbReference type="GO" id="GO:0006886">
    <property type="term" value="P:intracellular protein transport"/>
    <property type="evidence" value="ECO:0007669"/>
    <property type="project" value="InterPro"/>
</dbReference>
<accession>A0A8B7TJ63</accession>
<sequence>MGKRSEVMGRLPGNTRNGFITFDSRIHFYSLQEGLSQAQMLIVSDIKALSRPFMGGMMVFSRMIVDSQVMETAKMPQH</sequence>
<dbReference type="GO" id="GO:0030127">
    <property type="term" value="C:COPII vesicle coat"/>
    <property type="evidence" value="ECO:0007669"/>
    <property type="project" value="InterPro"/>
</dbReference>
<dbReference type="InterPro" id="IPR036465">
    <property type="entry name" value="vWFA_dom_sf"/>
</dbReference>
<feature type="domain" description="Sec23/Sec24 trunk" evidence="1">
    <location>
        <begin position="7"/>
        <end position="59"/>
    </location>
</feature>
<dbReference type="RefSeq" id="XP_020006727.1">
    <property type="nucleotide sequence ID" value="XM_020151138.1"/>
</dbReference>